<feature type="chain" id="PRO_5001601794" description="N-acetylglucosaminylphosphatidylinositol deacetylase" evidence="3">
    <location>
        <begin position="26"/>
        <end position="252"/>
    </location>
</feature>
<sequence length="252" mass="28582">MSAVLAVAVLALIFAGLLQWQRRSAEFRPRILGDVLLVFSHPDDEAMFFSPMLEHLKRYEVKAHFLCLSNGNYEGLGAIREKELGLSAQYLGVHRNKVKMVNHPALQDGMQASWDAALIRQEVMLYLQKAKNVRTVVTFDQWGVSSHPNHIAAYHGVRLVKECMPPGIVFLSLRTRSLLGKYSGALAVVQYMADIGLSSKQQPLVFLVPPLASLTSFFAMRLHRTQLVWFRYLFVAFSSYTYVNELEELKTH</sequence>
<keyword evidence="3" id="KW-0732">Signal</keyword>
<dbReference type="Pfam" id="PF02585">
    <property type="entry name" value="PIG-L"/>
    <property type="match status" value="1"/>
</dbReference>
<dbReference type="InterPro" id="IPR024078">
    <property type="entry name" value="LmbE-like_dom_sf"/>
</dbReference>
<dbReference type="GO" id="GO:0006506">
    <property type="term" value="P:GPI anchor biosynthetic process"/>
    <property type="evidence" value="ECO:0007669"/>
    <property type="project" value="UniProtKB-UniPathway"/>
</dbReference>
<dbReference type="EC" id="3.5.1.89" evidence="2"/>
<dbReference type="GO" id="GO:0000225">
    <property type="term" value="F:N-acetylglucosaminylphosphatidylinositol deacetylase activity"/>
    <property type="evidence" value="ECO:0007669"/>
    <property type="project" value="UniProtKB-EC"/>
</dbReference>
<dbReference type="Proteomes" id="UP000031737">
    <property type="component" value="Unassembled WGS sequence"/>
</dbReference>
<dbReference type="Gene3D" id="3.40.50.10320">
    <property type="entry name" value="LmbE-like"/>
    <property type="match status" value="1"/>
</dbReference>
<feature type="signal peptide" evidence="3">
    <location>
        <begin position="1"/>
        <end position="25"/>
    </location>
</feature>
<proteinExistence type="inferred from homology"/>
<comment type="caution">
    <text evidence="4">The sequence shown here is derived from an EMBL/GenBank/DDBJ whole genome shotgun (WGS) entry which is preliminary data.</text>
</comment>
<evidence type="ECO:0000256" key="1">
    <source>
        <dbReference type="ARBA" id="ARBA00006066"/>
    </source>
</evidence>
<dbReference type="PANTHER" id="PTHR12993:SF11">
    <property type="entry name" value="N-ACETYLGLUCOSAMINYL-PHOSPHATIDYLINOSITOL DE-N-ACETYLASE"/>
    <property type="match status" value="1"/>
</dbReference>
<dbReference type="EMBL" id="AUPL01000599">
    <property type="protein sequence ID" value="ESL11646.1"/>
    <property type="molecule type" value="Genomic_DNA"/>
</dbReference>
<evidence type="ECO:0000313" key="5">
    <source>
        <dbReference type="Proteomes" id="UP000031737"/>
    </source>
</evidence>
<dbReference type="OrthoDB" id="440160at2759"/>
<dbReference type="VEuPathDB" id="TriTrypDB:TRSC58_00599"/>
<gene>
    <name evidence="4" type="ORF">TRSC58_00599</name>
</gene>
<name>A0A061JC41_TRYRA</name>
<evidence type="ECO:0000256" key="2">
    <source>
        <dbReference type="ARBA" id="ARBA00012176"/>
    </source>
</evidence>
<accession>A0A061JC41</accession>
<dbReference type="AlphaFoldDB" id="A0A061JC41"/>
<protein>
    <recommendedName>
        <fullName evidence="2">N-acetylglucosaminylphosphatidylinositol deacetylase</fullName>
        <ecNumber evidence="2">3.5.1.89</ecNumber>
    </recommendedName>
</protein>
<keyword evidence="5" id="KW-1185">Reference proteome</keyword>
<dbReference type="SUPFAM" id="SSF102588">
    <property type="entry name" value="LmbE-like"/>
    <property type="match status" value="1"/>
</dbReference>
<dbReference type="InterPro" id="IPR003737">
    <property type="entry name" value="GlcNAc_PI_deacetylase-related"/>
</dbReference>
<dbReference type="UniPathway" id="UPA00196"/>
<evidence type="ECO:0000256" key="3">
    <source>
        <dbReference type="SAM" id="SignalP"/>
    </source>
</evidence>
<organism evidence="4 5">
    <name type="scientific">Trypanosoma rangeli SC58</name>
    <dbReference type="NCBI Taxonomy" id="429131"/>
    <lineage>
        <taxon>Eukaryota</taxon>
        <taxon>Discoba</taxon>
        <taxon>Euglenozoa</taxon>
        <taxon>Kinetoplastea</taxon>
        <taxon>Metakinetoplastina</taxon>
        <taxon>Trypanosomatida</taxon>
        <taxon>Trypanosomatidae</taxon>
        <taxon>Trypanosoma</taxon>
        <taxon>Herpetosoma</taxon>
    </lineage>
</organism>
<dbReference type="GO" id="GO:0016020">
    <property type="term" value="C:membrane"/>
    <property type="evidence" value="ECO:0007669"/>
    <property type="project" value="GOC"/>
</dbReference>
<comment type="similarity">
    <text evidence="1">Belongs to the PIGL family.</text>
</comment>
<reference evidence="4 5" key="1">
    <citation type="submission" date="2013-07" db="EMBL/GenBank/DDBJ databases">
        <authorList>
            <person name="Stoco P.H."/>
            <person name="Wagner G."/>
            <person name="Gerber A."/>
            <person name="Zaha A."/>
            <person name="Thompson C."/>
            <person name="Bartholomeu D.C."/>
            <person name="Luckemeyer D.D."/>
            <person name="Bahia D."/>
            <person name="Loreto E."/>
            <person name="Prestes E.B."/>
            <person name="Lima F.M."/>
            <person name="Rodrigues-Luiz G."/>
            <person name="Vallejo G.A."/>
            <person name="Filho J.F."/>
            <person name="Monteiro K.M."/>
            <person name="Tyler K.M."/>
            <person name="de Almeida L.G."/>
            <person name="Ortiz M.F."/>
            <person name="Siervo M.A."/>
            <person name="de Moraes M.H."/>
            <person name="Cunha O.L."/>
            <person name="Mendonca-Neto R."/>
            <person name="Silva R."/>
            <person name="Teixeira S.M."/>
            <person name="Murta S.M."/>
            <person name="Sincero T.C."/>
            <person name="Mendes T.A."/>
            <person name="Urmenyi T.P."/>
            <person name="Silva V.G."/>
            <person name="da Rocha W.D."/>
            <person name="Andersson B."/>
            <person name="Romanha A.J."/>
            <person name="Steindel M."/>
            <person name="de Vasconcelos A.T."/>
            <person name="Grisard E.C."/>
        </authorList>
    </citation>
    <scope>NUCLEOTIDE SEQUENCE [LARGE SCALE GENOMIC DNA]</scope>
    <source>
        <strain evidence="4 5">SC58</strain>
    </source>
</reference>
<evidence type="ECO:0000313" key="4">
    <source>
        <dbReference type="EMBL" id="ESL11646.1"/>
    </source>
</evidence>
<dbReference type="GO" id="GO:0005783">
    <property type="term" value="C:endoplasmic reticulum"/>
    <property type="evidence" value="ECO:0007669"/>
    <property type="project" value="TreeGrafter"/>
</dbReference>
<dbReference type="PANTHER" id="PTHR12993">
    <property type="entry name" value="N-ACETYLGLUCOSAMINYL-PHOSPHATIDYLINOSITOL DE-N-ACETYLASE-RELATED"/>
    <property type="match status" value="1"/>
</dbReference>